<organism evidence="8 9">
    <name type="scientific">Triparma columacea</name>
    <dbReference type="NCBI Taxonomy" id="722753"/>
    <lineage>
        <taxon>Eukaryota</taxon>
        <taxon>Sar</taxon>
        <taxon>Stramenopiles</taxon>
        <taxon>Ochrophyta</taxon>
        <taxon>Bolidophyceae</taxon>
        <taxon>Parmales</taxon>
        <taxon>Triparmaceae</taxon>
        <taxon>Triparma</taxon>
    </lineage>
</organism>
<dbReference type="Proteomes" id="UP001165065">
    <property type="component" value="Unassembled WGS sequence"/>
</dbReference>
<keyword evidence="5" id="KW-0663">Pyridoxal phosphate</keyword>
<dbReference type="GO" id="GO:0030170">
    <property type="term" value="F:pyridoxal phosphate binding"/>
    <property type="evidence" value="ECO:0007669"/>
    <property type="project" value="InterPro"/>
</dbReference>
<comment type="cofactor">
    <cofactor evidence="1">
        <name>pyridoxal 5'-phosphate</name>
        <dbReference type="ChEBI" id="CHEBI:597326"/>
    </cofactor>
</comment>
<dbReference type="Pfam" id="PF01053">
    <property type="entry name" value="Cys_Met_Meta_PP"/>
    <property type="match status" value="1"/>
</dbReference>
<accession>A0A9W7L4P3</accession>
<dbReference type="EMBL" id="BRYA01000663">
    <property type="protein sequence ID" value="GMI28507.1"/>
    <property type="molecule type" value="Genomic_DNA"/>
</dbReference>
<evidence type="ECO:0000256" key="1">
    <source>
        <dbReference type="ARBA" id="ARBA00001933"/>
    </source>
</evidence>
<gene>
    <name evidence="8" type="ORF">TrCOL_g7043</name>
</gene>
<dbReference type="GO" id="GO:0019343">
    <property type="term" value="P:cysteine biosynthetic process via cystathionine"/>
    <property type="evidence" value="ECO:0007669"/>
    <property type="project" value="TreeGrafter"/>
</dbReference>
<evidence type="ECO:0000256" key="7">
    <source>
        <dbReference type="ARBA" id="ARBA00029853"/>
    </source>
</evidence>
<name>A0A9W7L4P3_9STRA</name>
<comment type="pathway">
    <text evidence="2">Amino-acid biosynthesis; L-cysteine biosynthesis; L-cysteine from L-homocysteine and L-serine: step 2/2.</text>
</comment>
<dbReference type="GO" id="GO:0004123">
    <property type="term" value="F:cystathionine gamma-lyase activity"/>
    <property type="evidence" value="ECO:0007669"/>
    <property type="project" value="TreeGrafter"/>
</dbReference>
<dbReference type="PANTHER" id="PTHR11808">
    <property type="entry name" value="TRANS-SULFURATION ENZYME FAMILY MEMBER"/>
    <property type="match status" value="1"/>
</dbReference>
<dbReference type="OrthoDB" id="3512640at2759"/>
<dbReference type="PANTHER" id="PTHR11808:SF15">
    <property type="entry name" value="CYSTATHIONINE GAMMA-LYASE"/>
    <property type="match status" value="1"/>
</dbReference>
<sequence>MDPAQIQFILDNYPKDWIGTTYANLDLQGRGPWSDRLLDLVNGSDTISTSSLENLGNAEDYFRVSSNFSCVLETHLSVASGVNSIDNVFTFASTSFPFISLSMVTGLPIAIDGPSPFDDSALSLLSNLGVSIVPAGTSGAVNVAVLPPSLPVTHIPNVADFADADAIVCNSTLYILNAEKIDVNQVLVRRKRMSSPFTTDYCIHILKKFADPSYSTDWEAKPSDEDMEGFLSHLQTMSGATKDMGAKPVTFTVGLAALNSLWLTMASMGGANVLMASTAYGGSSEMTDLMVKHCGGGIKKHKFHVQGSNEMVSSIASALSDLRNSDSQLPNTVVCTEIPTNPDMKVPSMTGLLALLKEHRDLTGKSVHLVVDTTFAPASRVLEKIRSVDPTQSAFCFISMSKSVSRGLTCAGAIVSNDTPQSKEIISTVHTTSATLDTNAKNDQLRILCAQHTGVEERCLKAYTLAREIGDALIDEVKSLTGHDMQLAFVSGSDAGVKFTSSTFSFNLPPPAGASPSDLAALAQRFVDILQEDKSLFKPCVSFGQDNGKTYATVPATSTQGAIKEEDKAKQSVGGVQLTRLSFPVEADKNKLEECVRGAVKVIYG</sequence>
<dbReference type="AlphaFoldDB" id="A0A9W7L4P3"/>
<comment type="caution">
    <text evidence="8">The sequence shown here is derived from an EMBL/GenBank/DDBJ whole genome shotgun (WGS) entry which is preliminary data.</text>
</comment>
<dbReference type="GO" id="GO:0019346">
    <property type="term" value="P:transsulfuration"/>
    <property type="evidence" value="ECO:0007669"/>
    <property type="project" value="InterPro"/>
</dbReference>
<protein>
    <recommendedName>
        <fullName evidence="4">cystathionine gamma-lyase</fullName>
        <ecNumber evidence="4">4.4.1.1</ecNumber>
    </recommendedName>
    <alternativeName>
        <fullName evidence="7">Gamma-cystathionase</fullName>
    </alternativeName>
</protein>
<evidence type="ECO:0000256" key="3">
    <source>
        <dbReference type="ARBA" id="ARBA00009077"/>
    </source>
</evidence>
<reference evidence="9" key="1">
    <citation type="journal article" date="2023" name="Commun. Biol.">
        <title>Genome analysis of Parmales, the sister group of diatoms, reveals the evolutionary specialization of diatoms from phago-mixotrophs to photoautotrophs.</title>
        <authorList>
            <person name="Ban H."/>
            <person name="Sato S."/>
            <person name="Yoshikawa S."/>
            <person name="Yamada K."/>
            <person name="Nakamura Y."/>
            <person name="Ichinomiya M."/>
            <person name="Sato N."/>
            <person name="Blanc-Mathieu R."/>
            <person name="Endo H."/>
            <person name="Kuwata A."/>
            <person name="Ogata H."/>
        </authorList>
    </citation>
    <scope>NUCLEOTIDE SEQUENCE [LARGE SCALE GENOMIC DNA]</scope>
</reference>
<keyword evidence="6" id="KW-0198">Cysteine biosynthesis</keyword>
<comment type="similarity">
    <text evidence="3">Belongs to the trans-sulfuration enzymes family.</text>
</comment>
<dbReference type="Gene3D" id="3.40.640.10">
    <property type="entry name" value="Type I PLP-dependent aspartate aminotransferase-like (Major domain)"/>
    <property type="match status" value="1"/>
</dbReference>
<proteinExistence type="inferred from homology"/>
<evidence type="ECO:0000313" key="9">
    <source>
        <dbReference type="Proteomes" id="UP001165065"/>
    </source>
</evidence>
<dbReference type="InterPro" id="IPR015424">
    <property type="entry name" value="PyrdxlP-dep_Trfase"/>
</dbReference>
<evidence type="ECO:0000256" key="2">
    <source>
        <dbReference type="ARBA" id="ARBA00005038"/>
    </source>
</evidence>
<dbReference type="InterPro" id="IPR000277">
    <property type="entry name" value="Cys/Met-Metab_PyrdxlP-dep_enz"/>
</dbReference>
<evidence type="ECO:0000256" key="6">
    <source>
        <dbReference type="ARBA" id="ARBA00023192"/>
    </source>
</evidence>
<evidence type="ECO:0000256" key="4">
    <source>
        <dbReference type="ARBA" id="ARBA00012085"/>
    </source>
</evidence>
<dbReference type="InterPro" id="IPR015421">
    <property type="entry name" value="PyrdxlP-dep_Trfase_major"/>
</dbReference>
<evidence type="ECO:0000256" key="5">
    <source>
        <dbReference type="ARBA" id="ARBA00022898"/>
    </source>
</evidence>
<dbReference type="GO" id="GO:0005737">
    <property type="term" value="C:cytoplasm"/>
    <property type="evidence" value="ECO:0007669"/>
    <property type="project" value="TreeGrafter"/>
</dbReference>
<keyword evidence="9" id="KW-1185">Reference proteome</keyword>
<keyword evidence="6" id="KW-0028">Amino-acid biosynthesis</keyword>
<dbReference type="SUPFAM" id="SSF53383">
    <property type="entry name" value="PLP-dependent transferases"/>
    <property type="match status" value="1"/>
</dbReference>
<evidence type="ECO:0000313" key="8">
    <source>
        <dbReference type="EMBL" id="GMI28507.1"/>
    </source>
</evidence>
<dbReference type="EC" id="4.4.1.1" evidence="4"/>